<dbReference type="EMBL" id="BAABMM010000038">
    <property type="protein sequence ID" value="GAA5252742.1"/>
    <property type="molecule type" value="Genomic_DNA"/>
</dbReference>
<organism evidence="1 2">
    <name type="scientific">Candidatus Rickettsia kedanie</name>
    <dbReference type="NCBI Taxonomy" id="3115352"/>
    <lineage>
        <taxon>Bacteria</taxon>
        <taxon>Pseudomonadati</taxon>
        <taxon>Pseudomonadota</taxon>
        <taxon>Alphaproteobacteria</taxon>
        <taxon>Rickettsiales</taxon>
        <taxon>Rickettsiaceae</taxon>
        <taxon>Rickettsieae</taxon>
        <taxon>Rickettsia</taxon>
        <taxon>spotted fever group</taxon>
    </lineage>
</organism>
<evidence type="ECO:0008006" key="3">
    <source>
        <dbReference type="Google" id="ProtNLM"/>
    </source>
</evidence>
<name>A0ABP9TX50_9RICK</name>
<protein>
    <recommendedName>
        <fullName evidence="3">Tetratricopeptide repeat protein</fullName>
    </recommendedName>
</protein>
<keyword evidence="2" id="KW-1185">Reference proteome</keyword>
<dbReference type="RefSeq" id="WP_412708374.1">
    <property type="nucleotide sequence ID" value="NZ_BAABMM010000038.1"/>
</dbReference>
<evidence type="ECO:0000313" key="1">
    <source>
        <dbReference type="EMBL" id="GAA5252742.1"/>
    </source>
</evidence>
<dbReference type="SUPFAM" id="SSF48439">
    <property type="entry name" value="Protein prenylyltransferase"/>
    <property type="match status" value="1"/>
</dbReference>
<reference evidence="1 2" key="1">
    <citation type="journal article" date="2024" name="Microbiol. Immunol.">
        <title>Discovery of a novel spotted fever group Rickettsia, 'Candidatus Rickettsia kedanie,' in unfed larval chigger mites, Leptotrombidium scutellare.</title>
        <authorList>
            <person name="Ogawa M."/>
            <person name="Matsutani M."/>
            <person name="Katayama T."/>
            <person name="Takada N."/>
            <person name="Noda S."/>
            <person name="Takahashi M."/>
            <person name="Kageyama D."/>
            <person name="Hanaoka N."/>
            <person name="Ebihara H."/>
        </authorList>
    </citation>
    <scope>NUCLEOTIDE SEQUENCE [LARGE SCALE GENOMIC DNA]</scope>
    <source>
        <strain evidence="1 2">KNCP2-13</strain>
    </source>
</reference>
<gene>
    <name evidence="1" type="ORF">KNCP2_10300</name>
</gene>
<dbReference type="InterPro" id="IPR011990">
    <property type="entry name" value="TPR-like_helical_dom_sf"/>
</dbReference>
<dbReference type="Gene3D" id="1.25.40.10">
    <property type="entry name" value="Tetratricopeptide repeat domain"/>
    <property type="match status" value="1"/>
</dbReference>
<accession>A0ABP9TX50</accession>
<evidence type="ECO:0000313" key="2">
    <source>
        <dbReference type="Proteomes" id="UP001628124"/>
    </source>
</evidence>
<dbReference type="Proteomes" id="UP001628124">
    <property type="component" value="Unassembled WGS sequence"/>
</dbReference>
<sequence length="112" mass="12867">MVKQQDNAIKSLKKAIELDLSKAYYHEEFFDKLHEINPEEALASIKRAIGLNPNNKSLYEDLIILLKKANYDEEAAKMTEAIQDFPTNIPNLVLDTEAIIEVYQLRDALKCE</sequence>
<comment type="caution">
    <text evidence="1">The sequence shown here is derived from an EMBL/GenBank/DDBJ whole genome shotgun (WGS) entry which is preliminary data.</text>
</comment>
<proteinExistence type="predicted"/>